<evidence type="ECO:0000313" key="8">
    <source>
        <dbReference type="Proteomes" id="UP000256690"/>
    </source>
</evidence>
<dbReference type="Gene3D" id="1.25.40.20">
    <property type="entry name" value="Ankyrin repeat-containing domain"/>
    <property type="match status" value="1"/>
</dbReference>
<dbReference type="AlphaFoldDB" id="A0A3D8R4B6"/>
<dbReference type="OrthoDB" id="341259at2759"/>
<feature type="repeat" description="ANK" evidence="5">
    <location>
        <begin position="78"/>
        <end position="110"/>
    </location>
</feature>
<feature type="transmembrane region" description="Helical" evidence="6">
    <location>
        <begin position="285"/>
        <end position="304"/>
    </location>
</feature>
<dbReference type="SMART" id="SM00248">
    <property type="entry name" value="ANK"/>
    <property type="match status" value="3"/>
</dbReference>
<dbReference type="SUPFAM" id="SSF103473">
    <property type="entry name" value="MFS general substrate transporter"/>
    <property type="match status" value="1"/>
</dbReference>
<name>A0A3D8R4B6_9EURO</name>
<comment type="caution">
    <text evidence="7">The sequence shown here is derived from an EMBL/GenBank/DDBJ whole genome shotgun (WGS) entry which is preliminary data.</text>
</comment>
<evidence type="ECO:0000313" key="7">
    <source>
        <dbReference type="EMBL" id="RDW68810.1"/>
    </source>
</evidence>
<dbReference type="InterPro" id="IPR036259">
    <property type="entry name" value="MFS_trans_sf"/>
</dbReference>
<evidence type="ECO:0000256" key="1">
    <source>
        <dbReference type="ARBA" id="ARBA00004141"/>
    </source>
</evidence>
<feature type="transmembrane region" description="Helical" evidence="6">
    <location>
        <begin position="255"/>
        <end position="278"/>
    </location>
</feature>
<dbReference type="InterPro" id="IPR036770">
    <property type="entry name" value="Ankyrin_rpt-contain_sf"/>
</dbReference>
<dbReference type="SUPFAM" id="SSF48403">
    <property type="entry name" value="Ankyrin repeat"/>
    <property type="match status" value="1"/>
</dbReference>
<dbReference type="Pfam" id="PF00083">
    <property type="entry name" value="Sugar_tr"/>
    <property type="match status" value="1"/>
</dbReference>
<dbReference type="GO" id="GO:0005351">
    <property type="term" value="F:carbohydrate:proton symporter activity"/>
    <property type="evidence" value="ECO:0007669"/>
    <property type="project" value="TreeGrafter"/>
</dbReference>
<keyword evidence="2 6" id="KW-0812">Transmembrane</keyword>
<dbReference type="EMBL" id="PVWQ01000011">
    <property type="protein sequence ID" value="RDW68810.1"/>
    <property type="molecule type" value="Genomic_DNA"/>
</dbReference>
<dbReference type="PROSITE" id="PS50297">
    <property type="entry name" value="ANK_REP_REGION"/>
    <property type="match status" value="1"/>
</dbReference>
<dbReference type="PANTHER" id="PTHR48022">
    <property type="entry name" value="PLASTIDIC GLUCOSE TRANSPORTER 4"/>
    <property type="match status" value="1"/>
</dbReference>
<dbReference type="Pfam" id="PF12796">
    <property type="entry name" value="Ank_2"/>
    <property type="match status" value="1"/>
</dbReference>
<proteinExistence type="predicted"/>
<evidence type="ECO:0000256" key="4">
    <source>
        <dbReference type="ARBA" id="ARBA00023136"/>
    </source>
</evidence>
<dbReference type="GO" id="GO:0016020">
    <property type="term" value="C:membrane"/>
    <property type="evidence" value="ECO:0007669"/>
    <property type="project" value="UniProtKB-SubCell"/>
</dbReference>
<dbReference type="InterPro" id="IPR005828">
    <property type="entry name" value="MFS_sugar_transport-like"/>
</dbReference>
<evidence type="ECO:0000256" key="5">
    <source>
        <dbReference type="PROSITE-ProRule" id="PRU00023"/>
    </source>
</evidence>
<keyword evidence="3 6" id="KW-1133">Transmembrane helix</keyword>
<dbReference type="PANTHER" id="PTHR48022:SF11">
    <property type="entry name" value="MONOSACCHARIDE TRANSPORTER (HXT8), PUTATIVE (AFU_ORTHOLOGUE AFUA_2G08120)-RELATED"/>
    <property type="match status" value="1"/>
</dbReference>
<sequence>MVQSALVSAISRRWTQTTLVQMLIGEVGSLDFGYGVVLQRAVDVSSLELVKLLLRHGADPDTAIPAKNNPGVMFGNTMGWNATILAAVGGKTDIVEALVEAGGDPDFLDHSGRTPLSFAAERGHVETVQLLLGYGVEVALRDKVWHRRPLDWAVLYILQHPPVPPPLLHKPHHQASRDQIHAPLQSRTNLLRKRSSCVIVLTPLCKEFSDTEDPAISRAGVAFIFLYAFFWAFFFNSAIWVIVSKIFPLDLRATGVGFAMFTQSVTAIWLSFAASIAFDRIQWRFYFVFIATNILALAAFYVWLPETNQLTLEEIAARFGDVVAEPVGKSADGDGLDAQQVAASGVEDPKSGEHVEYVQGRV</sequence>
<dbReference type="RefSeq" id="XP_026600599.1">
    <property type="nucleotide sequence ID" value="XM_026750586.1"/>
</dbReference>
<gene>
    <name evidence="7" type="ORF">DSM5745_08570</name>
</gene>
<feature type="repeat" description="ANK" evidence="5">
    <location>
        <begin position="111"/>
        <end position="143"/>
    </location>
</feature>
<reference evidence="7 8" key="1">
    <citation type="journal article" date="2018" name="IMA Fungus">
        <title>IMA Genome-F 9: Draft genome sequence of Annulohypoxylon stygium, Aspergillus mulundensis, Berkeleyomyces basicola (syn. Thielaviopsis basicola), Ceratocystis smalleyi, two Cercospora beticola strains, Coleophoma cylindrospora, Fusarium fracticaudum, Phialophora cf. hyalina, and Morchella septimelata.</title>
        <authorList>
            <person name="Wingfield B.D."/>
            <person name="Bills G.F."/>
            <person name="Dong Y."/>
            <person name="Huang W."/>
            <person name="Nel W.J."/>
            <person name="Swalarsk-Parry B.S."/>
            <person name="Vaghefi N."/>
            <person name="Wilken P.M."/>
            <person name="An Z."/>
            <person name="de Beer Z.W."/>
            <person name="De Vos L."/>
            <person name="Chen L."/>
            <person name="Duong T.A."/>
            <person name="Gao Y."/>
            <person name="Hammerbacher A."/>
            <person name="Kikkert J.R."/>
            <person name="Li Y."/>
            <person name="Li H."/>
            <person name="Li K."/>
            <person name="Li Q."/>
            <person name="Liu X."/>
            <person name="Ma X."/>
            <person name="Naidoo K."/>
            <person name="Pethybridge S.J."/>
            <person name="Sun J."/>
            <person name="Steenkamp E.T."/>
            <person name="van der Nest M.A."/>
            <person name="van Wyk S."/>
            <person name="Wingfield M.J."/>
            <person name="Xiong C."/>
            <person name="Yue Q."/>
            <person name="Zhang X."/>
        </authorList>
    </citation>
    <scope>NUCLEOTIDE SEQUENCE [LARGE SCALE GENOMIC DNA]</scope>
    <source>
        <strain evidence="7 8">DSM 5745</strain>
    </source>
</reference>
<keyword evidence="4 6" id="KW-0472">Membrane</keyword>
<accession>A0A3D8R4B6</accession>
<evidence type="ECO:0000256" key="3">
    <source>
        <dbReference type="ARBA" id="ARBA00022989"/>
    </source>
</evidence>
<dbReference type="STRING" id="1810919.A0A3D8R4B6"/>
<dbReference type="InterPro" id="IPR002110">
    <property type="entry name" value="Ankyrin_rpt"/>
</dbReference>
<dbReference type="Gene3D" id="1.20.1250.20">
    <property type="entry name" value="MFS general substrate transporter like domains"/>
    <property type="match status" value="1"/>
</dbReference>
<keyword evidence="5" id="KW-0040">ANK repeat</keyword>
<dbReference type="InterPro" id="IPR050360">
    <property type="entry name" value="MFS_Sugar_Transporters"/>
</dbReference>
<keyword evidence="8" id="KW-1185">Reference proteome</keyword>
<dbReference type="Proteomes" id="UP000256690">
    <property type="component" value="Unassembled WGS sequence"/>
</dbReference>
<organism evidence="7 8">
    <name type="scientific">Aspergillus mulundensis</name>
    <dbReference type="NCBI Taxonomy" id="1810919"/>
    <lineage>
        <taxon>Eukaryota</taxon>
        <taxon>Fungi</taxon>
        <taxon>Dikarya</taxon>
        <taxon>Ascomycota</taxon>
        <taxon>Pezizomycotina</taxon>
        <taxon>Eurotiomycetes</taxon>
        <taxon>Eurotiomycetidae</taxon>
        <taxon>Eurotiales</taxon>
        <taxon>Aspergillaceae</taxon>
        <taxon>Aspergillus</taxon>
        <taxon>Aspergillus subgen. Nidulantes</taxon>
    </lineage>
</organism>
<protein>
    <submittedName>
        <fullName evidence="7">Uncharacterized protein</fullName>
    </submittedName>
</protein>
<dbReference type="PROSITE" id="PS50088">
    <property type="entry name" value="ANK_REPEAT"/>
    <property type="match status" value="2"/>
</dbReference>
<comment type="subcellular location">
    <subcellularLocation>
        <location evidence="1">Membrane</location>
        <topology evidence="1">Multi-pass membrane protein</topology>
    </subcellularLocation>
</comment>
<evidence type="ECO:0000256" key="2">
    <source>
        <dbReference type="ARBA" id="ARBA00022692"/>
    </source>
</evidence>
<dbReference type="GeneID" id="38118940"/>
<evidence type="ECO:0000256" key="6">
    <source>
        <dbReference type="SAM" id="Phobius"/>
    </source>
</evidence>
<feature type="transmembrane region" description="Helical" evidence="6">
    <location>
        <begin position="221"/>
        <end position="243"/>
    </location>
</feature>